<dbReference type="PANTHER" id="PTHR36853">
    <property type="entry name" value="EXPRESSED PROTEIN"/>
    <property type="match status" value="1"/>
</dbReference>
<keyword evidence="5" id="KW-1185">Reference proteome</keyword>
<name>A0AAN6GVY9_9BASI</name>
<keyword evidence="2" id="KW-0732">Signal</keyword>
<dbReference type="GO" id="GO:0005783">
    <property type="term" value="C:endoplasmic reticulum"/>
    <property type="evidence" value="ECO:0007669"/>
    <property type="project" value="TreeGrafter"/>
</dbReference>
<evidence type="ECO:0000256" key="1">
    <source>
        <dbReference type="SAM" id="Phobius"/>
    </source>
</evidence>
<dbReference type="Pfam" id="PF12955">
    <property type="entry name" value="Vps3844_C"/>
    <property type="match status" value="1"/>
</dbReference>
<dbReference type="EMBL" id="JAPDMZ010000005">
    <property type="protein sequence ID" value="KAK0557514.1"/>
    <property type="molecule type" value="Genomic_DNA"/>
</dbReference>
<evidence type="ECO:0000259" key="3">
    <source>
        <dbReference type="Pfam" id="PF12955"/>
    </source>
</evidence>
<accession>A0AAN6GVY9</accession>
<dbReference type="InterPro" id="IPR053065">
    <property type="entry name" value="Archenteron_Induction-Rel"/>
</dbReference>
<dbReference type="PANTHER" id="PTHR36853:SF1">
    <property type="entry name" value="DUF3844 DOMAIN-CONTAINING PROTEIN"/>
    <property type="match status" value="1"/>
</dbReference>
<feature type="chain" id="PRO_5042834346" description="Vacuolar sorting protein Vps3844 C-terminal domain-containing protein" evidence="2">
    <location>
        <begin position="35"/>
        <end position="199"/>
    </location>
</feature>
<feature type="signal peptide" evidence="2">
    <location>
        <begin position="1"/>
        <end position="34"/>
    </location>
</feature>
<evidence type="ECO:0000313" key="4">
    <source>
        <dbReference type="EMBL" id="KAK0557514.1"/>
    </source>
</evidence>
<proteinExistence type="predicted"/>
<keyword evidence="1" id="KW-0812">Transmembrane</keyword>
<reference evidence="4" key="1">
    <citation type="journal article" date="2023" name="PhytoFront">
        <title>Draft Genome Resources of Seven Strains of Tilletia horrida, Causal Agent of Kernel Smut of Rice.</title>
        <authorList>
            <person name="Khanal S."/>
            <person name="Antony Babu S."/>
            <person name="Zhou X.G."/>
        </authorList>
    </citation>
    <scope>NUCLEOTIDE SEQUENCE</scope>
    <source>
        <strain evidence="4">TX6</strain>
    </source>
</reference>
<keyword evidence="1" id="KW-0472">Membrane</keyword>
<dbReference type="InterPro" id="IPR024382">
    <property type="entry name" value="Vps3844_C"/>
</dbReference>
<feature type="transmembrane region" description="Helical" evidence="1">
    <location>
        <begin position="156"/>
        <end position="178"/>
    </location>
</feature>
<dbReference type="Proteomes" id="UP001176517">
    <property type="component" value="Unassembled WGS sequence"/>
</dbReference>
<evidence type="ECO:0000313" key="5">
    <source>
        <dbReference type="Proteomes" id="UP001176517"/>
    </source>
</evidence>
<comment type="caution">
    <text evidence="4">The sequence shown here is derived from an EMBL/GenBank/DDBJ whole genome shotgun (WGS) entry which is preliminary data.</text>
</comment>
<dbReference type="AlphaFoldDB" id="A0AAN6GVY9"/>
<sequence>MRCSGVRATRSALVITFLCALACLLAIIPQSVHAQQPPSLAAQQPASNLNSAQTLANYPASFTQSAHAYDDGDDGGVNPLLKDKIPREKDFVGKCFRSEADLEKATKSCSGRGSGRQSRLGGAVCWRCVCKPDRREGRVTYFGGEACQKIDVSGPFVLLASTTIILILIIAASVGLLFKQGQEELPSTLAGVSIVTKDH</sequence>
<evidence type="ECO:0000256" key="2">
    <source>
        <dbReference type="SAM" id="SignalP"/>
    </source>
</evidence>
<protein>
    <recommendedName>
        <fullName evidence="3">Vacuolar sorting protein Vps3844 C-terminal domain-containing protein</fullName>
    </recommendedName>
</protein>
<feature type="domain" description="Vacuolar sorting protein Vps3844 C-terminal" evidence="3">
    <location>
        <begin position="95"/>
        <end position="190"/>
    </location>
</feature>
<keyword evidence="1" id="KW-1133">Transmembrane helix</keyword>
<organism evidence="4 5">
    <name type="scientific">Tilletia horrida</name>
    <dbReference type="NCBI Taxonomy" id="155126"/>
    <lineage>
        <taxon>Eukaryota</taxon>
        <taxon>Fungi</taxon>
        <taxon>Dikarya</taxon>
        <taxon>Basidiomycota</taxon>
        <taxon>Ustilaginomycotina</taxon>
        <taxon>Exobasidiomycetes</taxon>
        <taxon>Tilletiales</taxon>
        <taxon>Tilletiaceae</taxon>
        <taxon>Tilletia</taxon>
    </lineage>
</organism>
<gene>
    <name evidence="4" type="ORF">OC846_000502</name>
</gene>